<dbReference type="SMART" id="SM00062">
    <property type="entry name" value="PBPb"/>
    <property type="match status" value="1"/>
</dbReference>
<dbReference type="SUPFAM" id="SSF53850">
    <property type="entry name" value="Periplasmic binding protein-like II"/>
    <property type="match status" value="1"/>
</dbReference>
<dbReference type="Gene3D" id="3.40.190.10">
    <property type="entry name" value="Periplasmic binding protein-like II"/>
    <property type="match status" value="2"/>
</dbReference>
<evidence type="ECO:0000313" key="8">
    <source>
        <dbReference type="Proteomes" id="UP000249008"/>
    </source>
</evidence>
<gene>
    <name evidence="7" type="primary">pheC</name>
    <name evidence="7" type="ORF">NCTC12112_01327</name>
</gene>
<sequence length="252" mass="28181">MKKILISIILLLSCITAYGKDKVEEIMKKGVIRVGTTGDYKPFTYLNGDKYEGYDIEIANLIAKELGVKIEFVPTTWKTLISDLNEDKYDVAMGGITRTVKRQVEAQMSNPYLVFGKCYLVRKGEKGKYNSIEAVNKPSVKVGVNIGGTNEIFADEHLSNATIIRYKNNLDVPVAVEKGEVDIMVTENPEAVTYEKINPKLEGSLTDATLTKSQMGYMVAKDQQHLLNTINFILAELEVRGTIAELKNQYLK</sequence>
<keyword evidence="3 5" id="KW-0732">Signal</keyword>
<dbReference type="Proteomes" id="UP000249008">
    <property type="component" value="Chromosome 1"/>
</dbReference>
<dbReference type="PANTHER" id="PTHR35936">
    <property type="entry name" value="MEMBRANE-BOUND LYTIC MUREIN TRANSGLYCOSYLASE F"/>
    <property type="match status" value="1"/>
</dbReference>
<reference evidence="7 8" key="1">
    <citation type="submission" date="2018-06" db="EMBL/GenBank/DDBJ databases">
        <authorList>
            <consortium name="Pathogen Informatics"/>
            <person name="Doyle S."/>
        </authorList>
    </citation>
    <scope>NUCLEOTIDE SEQUENCE [LARGE SCALE GENOMIC DNA]</scope>
    <source>
        <strain evidence="7 8">NCTC12112</strain>
    </source>
</reference>
<comment type="subcellular location">
    <subcellularLocation>
        <location evidence="1">Cell envelope</location>
    </subcellularLocation>
</comment>
<protein>
    <submittedName>
        <fullName evidence="7">Cyclohexadienyl dehydratase</fullName>
    </submittedName>
</protein>
<dbReference type="RefSeq" id="WP_005977563.1">
    <property type="nucleotide sequence ID" value="NZ_BAABXY010000001.1"/>
</dbReference>
<proteinExistence type="inferred from homology"/>
<evidence type="ECO:0000256" key="2">
    <source>
        <dbReference type="ARBA" id="ARBA00010333"/>
    </source>
</evidence>
<accession>A0AAX1TUV6</accession>
<evidence type="ECO:0000256" key="1">
    <source>
        <dbReference type="ARBA" id="ARBA00004196"/>
    </source>
</evidence>
<dbReference type="GO" id="GO:0030313">
    <property type="term" value="C:cell envelope"/>
    <property type="evidence" value="ECO:0007669"/>
    <property type="project" value="UniProtKB-SubCell"/>
</dbReference>
<dbReference type="PROSITE" id="PS01039">
    <property type="entry name" value="SBP_BACTERIAL_3"/>
    <property type="match status" value="1"/>
</dbReference>
<evidence type="ECO:0000259" key="6">
    <source>
        <dbReference type="SMART" id="SM00062"/>
    </source>
</evidence>
<dbReference type="EMBL" id="LS483487">
    <property type="protein sequence ID" value="SQJ02382.1"/>
    <property type="molecule type" value="Genomic_DNA"/>
</dbReference>
<evidence type="ECO:0000313" key="7">
    <source>
        <dbReference type="EMBL" id="SQJ02382.1"/>
    </source>
</evidence>
<feature type="chain" id="PRO_5043298099" evidence="5">
    <location>
        <begin position="20"/>
        <end position="252"/>
    </location>
</feature>
<dbReference type="InterPro" id="IPR018313">
    <property type="entry name" value="SBP_3_CS"/>
</dbReference>
<feature type="signal peptide" evidence="5">
    <location>
        <begin position="1"/>
        <end position="19"/>
    </location>
</feature>
<dbReference type="PANTHER" id="PTHR35936:SF19">
    <property type="entry name" value="AMINO-ACID-BINDING PROTEIN YXEM-RELATED"/>
    <property type="match status" value="1"/>
</dbReference>
<evidence type="ECO:0000256" key="5">
    <source>
        <dbReference type="SAM" id="SignalP"/>
    </source>
</evidence>
<organism evidence="7 8">
    <name type="scientific">Fusobacterium ulcerans</name>
    <dbReference type="NCBI Taxonomy" id="861"/>
    <lineage>
        <taxon>Bacteria</taxon>
        <taxon>Fusobacteriati</taxon>
        <taxon>Fusobacteriota</taxon>
        <taxon>Fusobacteriia</taxon>
        <taxon>Fusobacteriales</taxon>
        <taxon>Fusobacteriaceae</taxon>
        <taxon>Fusobacterium</taxon>
    </lineage>
</organism>
<dbReference type="KEGG" id="ful:C4N20_13790"/>
<evidence type="ECO:0000256" key="4">
    <source>
        <dbReference type="RuleBase" id="RU003744"/>
    </source>
</evidence>
<evidence type="ECO:0000256" key="3">
    <source>
        <dbReference type="ARBA" id="ARBA00022729"/>
    </source>
</evidence>
<feature type="domain" description="Solute-binding protein family 3/N-terminal" evidence="6">
    <location>
        <begin position="31"/>
        <end position="252"/>
    </location>
</feature>
<comment type="similarity">
    <text evidence="2 4">Belongs to the bacterial solute-binding protein 3 family.</text>
</comment>
<dbReference type="InterPro" id="IPR001638">
    <property type="entry name" value="Solute-binding_3/MltF_N"/>
</dbReference>
<dbReference type="GeneID" id="78455894"/>
<name>A0AAX1TUV6_9FUSO</name>
<dbReference type="AlphaFoldDB" id="A0AAX1TUV6"/>
<dbReference type="Pfam" id="PF00497">
    <property type="entry name" value="SBP_bac_3"/>
    <property type="match status" value="1"/>
</dbReference>